<evidence type="ECO:0000313" key="3">
    <source>
        <dbReference type="EMBL" id="UPQ77685.1"/>
    </source>
</evidence>
<dbReference type="InterPro" id="IPR010985">
    <property type="entry name" value="Ribbon_hlx_hlx"/>
</dbReference>
<sequence>MAKNTSILLGEHFENFINEQIASGKYSSVSEVVRTALRFFEQEENKTKSLINELKVGEKSKKIKDFDRNKNLEQLNASFQK</sequence>
<name>A0ABY4KBN3_9FLAO</name>
<keyword evidence="4" id="KW-1185">Reference proteome</keyword>
<evidence type="ECO:0000256" key="1">
    <source>
        <dbReference type="ARBA" id="ARBA00008580"/>
    </source>
</evidence>
<evidence type="ECO:0000313" key="4">
    <source>
        <dbReference type="Proteomes" id="UP000830583"/>
    </source>
</evidence>
<evidence type="ECO:0000256" key="2">
    <source>
        <dbReference type="ARBA" id="ARBA00022649"/>
    </source>
</evidence>
<accession>A0ABY4KBN3</accession>
<dbReference type="PANTHER" id="PTHR36582">
    <property type="entry name" value="ANTITOXIN PARD"/>
    <property type="match status" value="1"/>
</dbReference>
<dbReference type="Proteomes" id="UP000830583">
    <property type="component" value="Chromosome"/>
</dbReference>
<dbReference type="NCBIfam" id="TIGR02606">
    <property type="entry name" value="antidote_CC2985"/>
    <property type="match status" value="1"/>
</dbReference>
<dbReference type="RefSeq" id="WP_248432567.1">
    <property type="nucleotide sequence ID" value="NZ_CP096205.1"/>
</dbReference>
<dbReference type="PANTHER" id="PTHR36582:SF2">
    <property type="entry name" value="ANTITOXIN PARD"/>
    <property type="match status" value="1"/>
</dbReference>
<reference evidence="3" key="1">
    <citation type="submission" date="2022-04" db="EMBL/GenBank/DDBJ databases">
        <title>Consumption of N2O by Flavobacterium azooxidireducens sp. nov. isolated from Decomposing Leaf Litter of Phragmites australis (Cav.).</title>
        <authorList>
            <person name="Behrendt U."/>
            <person name="Spanner T."/>
            <person name="Augustin J."/>
            <person name="Horn M.A."/>
            <person name="Kolb S."/>
            <person name="Ulrich A."/>
        </authorList>
    </citation>
    <scope>NUCLEOTIDE SEQUENCE</scope>
    <source>
        <strain evidence="3">IGB 4-14</strain>
    </source>
</reference>
<dbReference type="EMBL" id="CP096205">
    <property type="protein sequence ID" value="UPQ77685.1"/>
    <property type="molecule type" value="Genomic_DNA"/>
</dbReference>
<protein>
    <submittedName>
        <fullName evidence="3">Type II toxin-antitoxin system ParD family antitoxin</fullName>
    </submittedName>
</protein>
<keyword evidence="2" id="KW-1277">Toxin-antitoxin system</keyword>
<organism evidence="3 4">
    <name type="scientific">Flavobacterium azooxidireducens</name>
    <dbReference type="NCBI Taxonomy" id="1871076"/>
    <lineage>
        <taxon>Bacteria</taxon>
        <taxon>Pseudomonadati</taxon>
        <taxon>Bacteroidota</taxon>
        <taxon>Flavobacteriia</taxon>
        <taxon>Flavobacteriales</taxon>
        <taxon>Flavobacteriaceae</taxon>
        <taxon>Flavobacterium</taxon>
    </lineage>
</organism>
<proteinExistence type="inferred from homology"/>
<gene>
    <name evidence="3" type="ORF">M0M57_08565</name>
</gene>
<dbReference type="CDD" id="cd22231">
    <property type="entry name" value="RHH_NikR_HicB-like"/>
    <property type="match status" value="1"/>
</dbReference>
<comment type="similarity">
    <text evidence="1">Belongs to the ParD antitoxin family.</text>
</comment>
<dbReference type="Gene3D" id="6.10.10.120">
    <property type="entry name" value="Antitoxin ParD1-like"/>
    <property type="match status" value="1"/>
</dbReference>
<dbReference type="InterPro" id="IPR038296">
    <property type="entry name" value="ParD_sf"/>
</dbReference>
<dbReference type="InterPro" id="IPR022789">
    <property type="entry name" value="ParD"/>
</dbReference>
<dbReference type="SUPFAM" id="SSF47598">
    <property type="entry name" value="Ribbon-helix-helix"/>
    <property type="match status" value="1"/>
</dbReference>
<dbReference type="Pfam" id="PF03693">
    <property type="entry name" value="ParD_antitoxin"/>
    <property type="match status" value="1"/>
</dbReference>